<sequence>MSPPLPDLPLLELRDLRAGYAAGPILHGVSFSLAAGRIATLLGGNGAGKSTLLRAVYGANRHYGGAVLFEGRDITALSPPRRLALGIGFVPQGRCNFAAMTVAENLLMGGYTLKRTEREAAIAAMLERFPVLARKAGEAAGNLSGGEQQVLEMAMVLITGPRLLLLDEPSLGLSPRMQAEVFATVAGLARESGVAVLMVEQNLRGALAISDTAIVLEMGRKFLEGPAAEVAVDPRIRHAYLGGNVTAADAA</sequence>
<dbReference type="InterPro" id="IPR003593">
    <property type="entry name" value="AAA+_ATPase"/>
</dbReference>
<evidence type="ECO:0000256" key="1">
    <source>
        <dbReference type="ARBA" id="ARBA00005417"/>
    </source>
</evidence>
<evidence type="ECO:0000313" key="8">
    <source>
        <dbReference type="Proteomes" id="UP001139516"/>
    </source>
</evidence>
<keyword evidence="2" id="KW-0813">Transport</keyword>
<gene>
    <name evidence="7" type="ORF">M0638_14970</name>
</gene>
<evidence type="ECO:0000256" key="5">
    <source>
        <dbReference type="ARBA" id="ARBA00022970"/>
    </source>
</evidence>
<dbReference type="InterPro" id="IPR052156">
    <property type="entry name" value="BCAA_Transport_ATP-bd_LivF"/>
</dbReference>
<evidence type="ECO:0000256" key="2">
    <source>
        <dbReference type="ARBA" id="ARBA00022448"/>
    </source>
</evidence>
<dbReference type="Proteomes" id="UP001139516">
    <property type="component" value="Unassembled WGS sequence"/>
</dbReference>
<dbReference type="CDD" id="cd03224">
    <property type="entry name" value="ABC_TM1139_LivF_branched"/>
    <property type="match status" value="1"/>
</dbReference>
<evidence type="ECO:0000256" key="4">
    <source>
        <dbReference type="ARBA" id="ARBA00022840"/>
    </source>
</evidence>
<evidence type="ECO:0000313" key="7">
    <source>
        <dbReference type="EMBL" id="MCK8785686.1"/>
    </source>
</evidence>
<dbReference type="InterPro" id="IPR027417">
    <property type="entry name" value="P-loop_NTPase"/>
</dbReference>
<comment type="caution">
    <text evidence="7">The sequence shown here is derived from an EMBL/GenBank/DDBJ whole genome shotgun (WGS) entry which is preliminary data.</text>
</comment>
<dbReference type="PANTHER" id="PTHR43820:SF4">
    <property type="entry name" value="HIGH-AFFINITY BRANCHED-CHAIN AMINO ACID TRANSPORT ATP-BINDING PROTEIN LIVF"/>
    <property type="match status" value="1"/>
</dbReference>
<dbReference type="GO" id="GO:0015658">
    <property type="term" value="F:branched-chain amino acid transmembrane transporter activity"/>
    <property type="evidence" value="ECO:0007669"/>
    <property type="project" value="TreeGrafter"/>
</dbReference>
<accession>A0A9X1YG82</accession>
<dbReference type="PANTHER" id="PTHR43820">
    <property type="entry name" value="HIGH-AFFINITY BRANCHED-CHAIN AMINO ACID TRANSPORT ATP-BINDING PROTEIN LIVF"/>
    <property type="match status" value="1"/>
</dbReference>
<dbReference type="PROSITE" id="PS50893">
    <property type="entry name" value="ABC_TRANSPORTER_2"/>
    <property type="match status" value="1"/>
</dbReference>
<evidence type="ECO:0000256" key="3">
    <source>
        <dbReference type="ARBA" id="ARBA00022741"/>
    </source>
</evidence>
<dbReference type="Gene3D" id="3.40.50.300">
    <property type="entry name" value="P-loop containing nucleotide triphosphate hydrolases"/>
    <property type="match status" value="1"/>
</dbReference>
<keyword evidence="4 7" id="KW-0067">ATP-binding</keyword>
<dbReference type="InterPro" id="IPR017871">
    <property type="entry name" value="ABC_transporter-like_CS"/>
</dbReference>
<protein>
    <submittedName>
        <fullName evidence="7">ABC transporter ATP-binding protein</fullName>
    </submittedName>
</protein>
<dbReference type="GO" id="GO:0016887">
    <property type="term" value="F:ATP hydrolysis activity"/>
    <property type="evidence" value="ECO:0007669"/>
    <property type="project" value="InterPro"/>
</dbReference>
<proteinExistence type="inferred from homology"/>
<reference evidence="7" key="1">
    <citation type="submission" date="2022-04" db="EMBL/GenBank/DDBJ databases">
        <title>Roseomonas acroporae sp. nov., isolated from coral Acropora digitifera.</title>
        <authorList>
            <person name="Sun H."/>
        </authorList>
    </citation>
    <scope>NUCLEOTIDE SEQUENCE</scope>
    <source>
        <strain evidence="7">NAR14</strain>
    </source>
</reference>
<dbReference type="AlphaFoldDB" id="A0A9X1YG82"/>
<dbReference type="Pfam" id="PF00005">
    <property type="entry name" value="ABC_tran"/>
    <property type="match status" value="1"/>
</dbReference>
<dbReference type="EMBL" id="JALPRX010000064">
    <property type="protein sequence ID" value="MCK8785686.1"/>
    <property type="molecule type" value="Genomic_DNA"/>
</dbReference>
<dbReference type="PROSITE" id="PS00211">
    <property type="entry name" value="ABC_TRANSPORTER_1"/>
    <property type="match status" value="1"/>
</dbReference>
<dbReference type="GO" id="GO:0005524">
    <property type="term" value="F:ATP binding"/>
    <property type="evidence" value="ECO:0007669"/>
    <property type="project" value="UniProtKB-KW"/>
</dbReference>
<feature type="domain" description="ABC transporter" evidence="6">
    <location>
        <begin position="11"/>
        <end position="243"/>
    </location>
</feature>
<organism evidence="7 8">
    <name type="scientific">Roseomonas acroporae</name>
    <dbReference type="NCBI Taxonomy" id="2937791"/>
    <lineage>
        <taxon>Bacteria</taxon>
        <taxon>Pseudomonadati</taxon>
        <taxon>Pseudomonadota</taxon>
        <taxon>Alphaproteobacteria</taxon>
        <taxon>Acetobacterales</taxon>
        <taxon>Roseomonadaceae</taxon>
        <taxon>Roseomonas</taxon>
    </lineage>
</organism>
<keyword evidence="3" id="KW-0547">Nucleotide-binding</keyword>
<dbReference type="GO" id="GO:0015807">
    <property type="term" value="P:L-amino acid transport"/>
    <property type="evidence" value="ECO:0007669"/>
    <property type="project" value="TreeGrafter"/>
</dbReference>
<comment type="similarity">
    <text evidence="1">Belongs to the ABC transporter superfamily.</text>
</comment>
<name>A0A9X1YG82_9PROT</name>
<keyword evidence="8" id="KW-1185">Reference proteome</keyword>
<keyword evidence="5" id="KW-0029">Amino-acid transport</keyword>
<dbReference type="RefSeq" id="WP_248667804.1">
    <property type="nucleotide sequence ID" value="NZ_JALPRX010000064.1"/>
</dbReference>
<dbReference type="SUPFAM" id="SSF52540">
    <property type="entry name" value="P-loop containing nucleoside triphosphate hydrolases"/>
    <property type="match status" value="1"/>
</dbReference>
<dbReference type="InterPro" id="IPR003439">
    <property type="entry name" value="ABC_transporter-like_ATP-bd"/>
</dbReference>
<evidence type="ECO:0000259" key="6">
    <source>
        <dbReference type="PROSITE" id="PS50893"/>
    </source>
</evidence>
<dbReference type="SMART" id="SM00382">
    <property type="entry name" value="AAA"/>
    <property type="match status" value="1"/>
</dbReference>